<keyword evidence="3" id="KW-1185">Reference proteome</keyword>
<dbReference type="GeneID" id="37200206"/>
<dbReference type="Proteomes" id="UP000248961">
    <property type="component" value="Unassembled WGS sequence"/>
</dbReference>
<protein>
    <recommendedName>
        <fullName evidence="1">2EXR domain-containing protein</fullName>
    </recommendedName>
</protein>
<feature type="domain" description="2EXR" evidence="1">
    <location>
        <begin position="3"/>
        <end position="95"/>
    </location>
</feature>
<evidence type="ECO:0000313" key="3">
    <source>
        <dbReference type="Proteomes" id="UP000248961"/>
    </source>
</evidence>
<gene>
    <name evidence="2" type="ORF">BO97DRAFT_408674</name>
</gene>
<dbReference type="AlphaFoldDB" id="A0A395HJJ0"/>
<dbReference type="InterPro" id="IPR045518">
    <property type="entry name" value="2EXR"/>
</dbReference>
<dbReference type="Pfam" id="PF20150">
    <property type="entry name" value="2EXR"/>
    <property type="match status" value="1"/>
</dbReference>
<dbReference type="EMBL" id="KZ824322">
    <property type="protein sequence ID" value="RAL07940.1"/>
    <property type="molecule type" value="Genomic_DNA"/>
</dbReference>
<proteinExistence type="predicted"/>
<reference evidence="2 3" key="1">
    <citation type="submission" date="2018-02" db="EMBL/GenBank/DDBJ databases">
        <title>The genomes of Aspergillus section Nigri reveals drivers in fungal speciation.</title>
        <authorList>
            <consortium name="DOE Joint Genome Institute"/>
            <person name="Vesth T.C."/>
            <person name="Nybo J."/>
            <person name="Theobald S."/>
            <person name="Brandl J."/>
            <person name="Frisvad J.C."/>
            <person name="Nielsen K.F."/>
            <person name="Lyhne E.K."/>
            <person name="Kogle M.E."/>
            <person name="Kuo A."/>
            <person name="Riley R."/>
            <person name="Clum A."/>
            <person name="Nolan M."/>
            <person name="Lipzen A."/>
            <person name="Salamov A."/>
            <person name="Henrissat B."/>
            <person name="Wiebenga A."/>
            <person name="De vries R.P."/>
            <person name="Grigoriev I.V."/>
            <person name="Mortensen U.H."/>
            <person name="Andersen M.R."/>
            <person name="Baker S.E."/>
        </authorList>
    </citation>
    <scope>NUCLEOTIDE SEQUENCE [LARGE SCALE GENOMIC DNA]</scope>
    <source>
        <strain evidence="2 3">CBS 101889</strain>
    </source>
</reference>
<dbReference type="OrthoDB" id="3546385at2759"/>
<organism evidence="2 3">
    <name type="scientific">Aspergillus homomorphus (strain CBS 101889)</name>
    <dbReference type="NCBI Taxonomy" id="1450537"/>
    <lineage>
        <taxon>Eukaryota</taxon>
        <taxon>Fungi</taxon>
        <taxon>Dikarya</taxon>
        <taxon>Ascomycota</taxon>
        <taxon>Pezizomycotina</taxon>
        <taxon>Eurotiomycetes</taxon>
        <taxon>Eurotiomycetidae</taxon>
        <taxon>Eurotiales</taxon>
        <taxon>Aspergillaceae</taxon>
        <taxon>Aspergillus</taxon>
        <taxon>Aspergillus subgen. Circumdati</taxon>
    </lineage>
</organism>
<accession>A0A395HJJ0</accession>
<evidence type="ECO:0000313" key="2">
    <source>
        <dbReference type="EMBL" id="RAL07940.1"/>
    </source>
</evidence>
<dbReference type="VEuPathDB" id="FungiDB:BO97DRAFT_408674"/>
<dbReference type="RefSeq" id="XP_025547094.1">
    <property type="nucleotide sequence ID" value="XM_025695917.1"/>
</dbReference>
<evidence type="ECO:0000259" key="1">
    <source>
        <dbReference type="Pfam" id="PF20150"/>
    </source>
</evidence>
<sequence length="265" mass="31273">MAFPQFSRLPAELRIQIWNDSLPDKLGRPIYPWREGCWHWIYPNSDREDVMPELEFGCKLLDNVRLEVPQFFVSCEARMVVTKWVQRQGLRIMFDRERQSLAIVRGFDSNHDTLYVSSDDWVHFTLEPHDRIEELDQFIRIPTPAVKHIALPEELLANSAGLFHDLFDHFRHIQTVFVVKDVPSELEPDQRPGELQDWWELQRTSGEILSWDFEQHEFTPPENDNNIDDQLLYGLIKRASIGMRRERPDGLPPSFEVCPVVAVRR</sequence>
<name>A0A395HJJ0_ASPHC</name>